<dbReference type="SMART" id="SM01061">
    <property type="entry name" value="CAT_RBD"/>
    <property type="match status" value="1"/>
</dbReference>
<evidence type="ECO:0000313" key="3">
    <source>
        <dbReference type="EMBL" id="RKD30631.1"/>
    </source>
</evidence>
<sequence length="281" mass="32764">MLLRIKKVLNNNAVVVEEAGEEKIIMGLGIGFNKKKRQKVEEKKIEKVFIMDDKKEYNQFKEMLKTVPEEHISVAQEIIEYAQKKLDTKLNEHIHIALTDHLSFAIERLERNIEITNKLLNEIKVLYKKEYEIGLWAKDLIKKRLNVEIPDDEVGYIALHIHTATLDSGTINETMNITSMIQDMVEIVNDCLNVNIDEESLSYQRLVTHLKFALQRLTDGEAFHDMDDDVLNVIKEKYVESFKCAQEISKYLKEETGKEFPENELGYITLHIQKINRDKTS</sequence>
<dbReference type="InterPro" id="IPR011608">
    <property type="entry name" value="PRD"/>
</dbReference>
<keyword evidence="4" id="KW-1185">Reference proteome</keyword>
<dbReference type="InterPro" id="IPR036650">
    <property type="entry name" value="CAT_RNA-bd_dom_sf"/>
</dbReference>
<dbReference type="GO" id="GO:0006355">
    <property type="term" value="P:regulation of DNA-templated transcription"/>
    <property type="evidence" value="ECO:0007669"/>
    <property type="project" value="InterPro"/>
</dbReference>
<comment type="caution">
    <text evidence="3">The sequence shown here is derived from an EMBL/GenBank/DDBJ whole genome shotgun (WGS) entry which is preliminary data.</text>
</comment>
<dbReference type="Proteomes" id="UP000284177">
    <property type="component" value="Unassembled WGS sequence"/>
</dbReference>
<feature type="domain" description="PRD" evidence="2">
    <location>
        <begin position="66"/>
        <end position="171"/>
    </location>
</feature>
<dbReference type="Gene3D" id="2.30.24.10">
    <property type="entry name" value="CAT RNA-binding domain"/>
    <property type="match status" value="1"/>
</dbReference>
<gene>
    <name evidence="3" type="ORF">BET03_04650</name>
</gene>
<accession>A0A419SZN4</accession>
<protein>
    <submittedName>
        <fullName evidence="3">Levansucrase</fullName>
    </submittedName>
</protein>
<dbReference type="Pfam" id="PF03123">
    <property type="entry name" value="CAT_RBD"/>
    <property type="match status" value="1"/>
</dbReference>
<evidence type="ECO:0000313" key="4">
    <source>
        <dbReference type="Proteomes" id="UP000284177"/>
    </source>
</evidence>
<name>A0A419SZN4_9FIRM</name>
<dbReference type="NCBIfam" id="NF046042">
    <property type="entry name" value="LicT"/>
    <property type="match status" value="1"/>
</dbReference>
<dbReference type="GO" id="GO:0003723">
    <property type="term" value="F:RNA binding"/>
    <property type="evidence" value="ECO:0007669"/>
    <property type="project" value="InterPro"/>
</dbReference>
<dbReference type="Pfam" id="PF00874">
    <property type="entry name" value="PRD"/>
    <property type="match status" value="2"/>
</dbReference>
<dbReference type="PANTHER" id="PTHR30185">
    <property type="entry name" value="CRYPTIC BETA-GLUCOSIDE BGL OPERON ANTITERMINATOR"/>
    <property type="match status" value="1"/>
</dbReference>
<evidence type="ECO:0000256" key="1">
    <source>
        <dbReference type="ARBA" id="ARBA00022737"/>
    </source>
</evidence>
<dbReference type="EMBL" id="MCIB01000034">
    <property type="protein sequence ID" value="RKD30631.1"/>
    <property type="molecule type" value="Genomic_DNA"/>
</dbReference>
<dbReference type="Gene3D" id="1.10.1790.10">
    <property type="entry name" value="PRD domain"/>
    <property type="match status" value="2"/>
</dbReference>
<keyword evidence="1" id="KW-0677">Repeat</keyword>
<dbReference type="PROSITE" id="PS51372">
    <property type="entry name" value="PRD_2"/>
    <property type="match status" value="2"/>
</dbReference>
<dbReference type="SUPFAM" id="SSF63520">
    <property type="entry name" value="PTS-regulatory domain, PRD"/>
    <property type="match status" value="2"/>
</dbReference>
<dbReference type="AlphaFoldDB" id="A0A419SZN4"/>
<dbReference type="OrthoDB" id="9813552at2"/>
<dbReference type="PANTHER" id="PTHR30185:SF15">
    <property type="entry name" value="CRYPTIC BETA-GLUCOSIDE BGL OPERON ANTITERMINATOR"/>
    <property type="match status" value="1"/>
</dbReference>
<dbReference type="InterPro" id="IPR050661">
    <property type="entry name" value="BglG_antiterminators"/>
</dbReference>
<feature type="domain" description="PRD" evidence="2">
    <location>
        <begin position="172"/>
        <end position="281"/>
    </location>
</feature>
<proteinExistence type="predicted"/>
<dbReference type="InterPro" id="IPR004341">
    <property type="entry name" value="CAT_RNA-bd_dom"/>
</dbReference>
<dbReference type="InterPro" id="IPR036634">
    <property type="entry name" value="PRD_sf"/>
</dbReference>
<evidence type="ECO:0000259" key="2">
    <source>
        <dbReference type="PROSITE" id="PS51372"/>
    </source>
</evidence>
<dbReference type="SUPFAM" id="SSF50151">
    <property type="entry name" value="SacY-like RNA-binding domain"/>
    <property type="match status" value="1"/>
</dbReference>
<reference evidence="3 4" key="1">
    <citation type="submission" date="2016-08" db="EMBL/GenBank/DDBJ databases">
        <title>Novel Firmicutes and Novel Genomes.</title>
        <authorList>
            <person name="Poppleton D.I."/>
            <person name="Gribaldo S."/>
        </authorList>
    </citation>
    <scope>NUCLEOTIDE SEQUENCE [LARGE SCALE GENOMIC DNA]</scope>
    <source>
        <strain evidence="3 4">CTT3</strain>
    </source>
</reference>
<organism evidence="3 4">
    <name type="scientific">Thermohalobacter berrensis</name>
    <dbReference type="NCBI Taxonomy" id="99594"/>
    <lineage>
        <taxon>Bacteria</taxon>
        <taxon>Bacillati</taxon>
        <taxon>Bacillota</taxon>
        <taxon>Tissierellia</taxon>
        <taxon>Tissierellales</taxon>
        <taxon>Thermohalobacteraceae</taxon>
        <taxon>Thermohalobacter</taxon>
    </lineage>
</organism>